<evidence type="ECO:0000256" key="1">
    <source>
        <dbReference type="ARBA" id="ARBA00004141"/>
    </source>
</evidence>
<dbReference type="Proteomes" id="UP001443914">
    <property type="component" value="Unassembled WGS sequence"/>
</dbReference>
<keyword evidence="5" id="KW-0106">Calcium</keyword>
<dbReference type="PANTHER" id="PTHR11003:SF291">
    <property type="entry name" value="IP11374P"/>
    <property type="match status" value="1"/>
</dbReference>
<dbReference type="PRINTS" id="PR01333">
    <property type="entry name" value="2POREKCHANEL"/>
</dbReference>
<feature type="transmembrane region" description="Helical" evidence="11">
    <location>
        <begin position="68"/>
        <end position="87"/>
    </location>
</feature>
<evidence type="ECO:0000256" key="7">
    <source>
        <dbReference type="ARBA" id="ARBA00023065"/>
    </source>
</evidence>
<evidence type="ECO:0000256" key="10">
    <source>
        <dbReference type="SAM" id="MobiDB-lite"/>
    </source>
</evidence>
<keyword evidence="4 11" id="KW-0812">Transmembrane</keyword>
<evidence type="ECO:0000256" key="6">
    <source>
        <dbReference type="ARBA" id="ARBA00022989"/>
    </source>
</evidence>
<feature type="region of interest" description="Disordered" evidence="10">
    <location>
        <begin position="1"/>
        <end position="29"/>
    </location>
</feature>
<dbReference type="SUPFAM" id="SSF47473">
    <property type="entry name" value="EF-hand"/>
    <property type="match status" value="1"/>
</dbReference>
<keyword evidence="6 11" id="KW-1133">Transmembrane helix</keyword>
<accession>A0AAW1IJC0</accession>
<gene>
    <name evidence="13" type="ORF">RND81_09G061800</name>
</gene>
<feature type="transmembrane region" description="Helical" evidence="11">
    <location>
        <begin position="241"/>
        <end position="262"/>
    </location>
</feature>
<dbReference type="SUPFAM" id="SSF81324">
    <property type="entry name" value="Voltage-gated potassium channels"/>
    <property type="match status" value="2"/>
</dbReference>
<dbReference type="InterPro" id="IPR003280">
    <property type="entry name" value="2pore_dom_K_chnl"/>
</dbReference>
<comment type="caution">
    <text evidence="13">The sequence shown here is derived from an EMBL/GenBank/DDBJ whole genome shotgun (WGS) entry which is preliminary data.</text>
</comment>
<evidence type="ECO:0000259" key="12">
    <source>
        <dbReference type="Pfam" id="PF07885"/>
    </source>
</evidence>
<dbReference type="InterPro" id="IPR018247">
    <property type="entry name" value="EF_Hand_1_Ca_BS"/>
</dbReference>
<dbReference type="EMBL" id="JBDFQZ010000009">
    <property type="protein sequence ID" value="KAK9689476.1"/>
    <property type="molecule type" value="Genomic_DNA"/>
</dbReference>
<organism evidence="13 14">
    <name type="scientific">Saponaria officinalis</name>
    <name type="common">Common soapwort</name>
    <name type="synonym">Lychnis saponaria</name>
    <dbReference type="NCBI Taxonomy" id="3572"/>
    <lineage>
        <taxon>Eukaryota</taxon>
        <taxon>Viridiplantae</taxon>
        <taxon>Streptophyta</taxon>
        <taxon>Embryophyta</taxon>
        <taxon>Tracheophyta</taxon>
        <taxon>Spermatophyta</taxon>
        <taxon>Magnoliopsida</taxon>
        <taxon>eudicotyledons</taxon>
        <taxon>Gunneridae</taxon>
        <taxon>Pentapetalae</taxon>
        <taxon>Caryophyllales</taxon>
        <taxon>Caryophyllaceae</taxon>
        <taxon>Caryophylleae</taxon>
        <taxon>Saponaria</taxon>
    </lineage>
</organism>
<dbReference type="InterPro" id="IPR011992">
    <property type="entry name" value="EF-hand-dom_pair"/>
</dbReference>
<evidence type="ECO:0000313" key="14">
    <source>
        <dbReference type="Proteomes" id="UP001443914"/>
    </source>
</evidence>
<evidence type="ECO:0000256" key="11">
    <source>
        <dbReference type="SAM" id="Phobius"/>
    </source>
</evidence>
<keyword evidence="7" id="KW-0406">Ion transport</keyword>
<keyword evidence="3" id="KW-0813">Transport</keyword>
<evidence type="ECO:0000256" key="8">
    <source>
        <dbReference type="ARBA" id="ARBA00023136"/>
    </source>
</evidence>
<evidence type="ECO:0000256" key="9">
    <source>
        <dbReference type="ARBA" id="ARBA00023303"/>
    </source>
</evidence>
<name>A0AAW1IJC0_SAPOF</name>
<dbReference type="AlphaFoldDB" id="A0AAW1IJC0"/>
<dbReference type="GO" id="GO:0022841">
    <property type="term" value="F:potassium ion leak channel activity"/>
    <property type="evidence" value="ECO:0007669"/>
    <property type="project" value="TreeGrafter"/>
</dbReference>
<keyword evidence="9" id="KW-0407">Ion channel</keyword>
<dbReference type="PANTHER" id="PTHR11003">
    <property type="entry name" value="POTASSIUM CHANNEL, SUBFAMILY K"/>
    <property type="match status" value="1"/>
</dbReference>
<evidence type="ECO:0000256" key="2">
    <source>
        <dbReference type="ARBA" id="ARBA00010159"/>
    </source>
</evidence>
<sequence length="346" mass="39122">MKNQRSLQEPLLSSSLHPSHNRQQKHVIKPKRLRRCRSAPIIVCIPADPNSNPTPQPIFRRMHQSIEIVAAVLSIYLGVGAICFYMVSNQLSGKKTNAIVDAVYFCIVTMTTVGYGDLVPQSTLSKLLACAFVFSGMALIVLVLSKSADYLVEKQEVRIMRAFQMRKKIRANEIMNETETKKVKHKCVVTSIILLILVVTGIIFLMFVEKLDFIDAFYCVCVTVTSLGYGDHSFSTKRGRVFAVIWILTSTICLAQFFLYIAELNTERRQNALVKRVLTQRVTVVDLEGADIDKDGVVNAAEFILYKLKEMRKIRQEDIALLMREFEELDVNQSGALSIYNFAKAQ</sequence>
<dbReference type="Pfam" id="PF07885">
    <property type="entry name" value="Ion_trans_2"/>
    <property type="match status" value="2"/>
</dbReference>
<evidence type="ECO:0000256" key="4">
    <source>
        <dbReference type="ARBA" id="ARBA00022692"/>
    </source>
</evidence>
<dbReference type="GO" id="GO:0009705">
    <property type="term" value="C:plant-type vacuole membrane"/>
    <property type="evidence" value="ECO:0007669"/>
    <property type="project" value="TreeGrafter"/>
</dbReference>
<protein>
    <recommendedName>
        <fullName evidence="12">Potassium channel domain-containing protein</fullName>
    </recommendedName>
</protein>
<feature type="transmembrane region" description="Helical" evidence="11">
    <location>
        <begin position="187"/>
        <end position="207"/>
    </location>
</feature>
<evidence type="ECO:0000256" key="3">
    <source>
        <dbReference type="ARBA" id="ARBA00022448"/>
    </source>
</evidence>
<dbReference type="GO" id="GO:0005886">
    <property type="term" value="C:plasma membrane"/>
    <property type="evidence" value="ECO:0007669"/>
    <property type="project" value="TreeGrafter"/>
</dbReference>
<keyword evidence="14" id="KW-1185">Reference proteome</keyword>
<proteinExistence type="inferred from homology"/>
<evidence type="ECO:0000256" key="5">
    <source>
        <dbReference type="ARBA" id="ARBA00022837"/>
    </source>
</evidence>
<comment type="similarity">
    <text evidence="2">Belongs to the two pore domain potassium channel (TC 1.A.1.7) family.</text>
</comment>
<dbReference type="GO" id="GO:0030322">
    <property type="term" value="P:stabilization of membrane potential"/>
    <property type="evidence" value="ECO:0007669"/>
    <property type="project" value="TreeGrafter"/>
</dbReference>
<dbReference type="GO" id="GO:0015271">
    <property type="term" value="F:outward rectifier potassium channel activity"/>
    <property type="evidence" value="ECO:0007669"/>
    <property type="project" value="TreeGrafter"/>
</dbReference>
<feature type="transmembrane region" description="Helical" evidence="11">
    <location>
        <begin position="124"/>
        <end position="144"/>
    </location>
</feature>
<feature type="compositionally biased region" description="Basic residues" evidence="10">
    <location>
        <begin position="19"/>
        <end position="29"/>
    </location>
</feature>
<dbReference type="InterPro" id="IPR013099">
    <property type="entry name" value="K_chnl_dom"/>
</dbReference>
<keyword evidence="8 11" id="KW-0472">Membrane</keyword>
<dbReference type="PROSITE" id="PS00018">
    <property type="entry name" value="EF_HAND_1"/>
    <property type="match status" value="1"/>
</dbReference>
<dbReference type="Gene3D" id="1.10.287.70">
    <property type="match status" value="2"/>
</dbReference>
<reference evidence="13" key="1">
    <citation type="submission" date="2024-03" db="EMBL/GenBank/DDBJ databases">
        <title>WGS assembly of Saponaria officinalis var. Norfolk2.</title>
        <authorList>
            <person name="Jenkins J."/>
            <person name="Shu S."/>
            <person name="Grimwood J."/>
            <person name="Barry K."/>
            <person name="Goodstein D."/>
            <person name="Schmutz J."/>
            <person name="Leebens-Mack J."/>
            <person name="Osbourn A."/>
        </authorList>
    </citation>
    <scope>NUCLEOTIDE SEQUENCE [LARGE SCALE GENOMIC DNA]</scope>
    <source>
        <strain evidence="13">JIC</strain>
    </source>
</reference>
<comment type="subcellular location">
    <subcellularLocation>
        <location evidence="1">Membrane</location>
        <topology evidence="1">Multi-pass membrane protein</topology>
    </subcellularLocation>
</comment>
<feature type="domain" description="Potassium channel" evidence="12">
    <location>
        <begin position="193"/>
        <end position="265"/>
    </location>
</feature>
<feature type="domain" description="Potassium channel" evidence="12">
    <location>
        <begin position="73"/>
        <end position="152"/>
    </location>
</feature>
<evidence type="ECO:0000313" key="13">
    <source>
        <dbReference type="EMBL" id="KAK9689476.1"/>
    </source>
</evidence>